<keyword evidence="2" id="KW-1185">Reference proteome</keyword>
<dbReference type="OrthoDB" id="3825591at2"/>
<dbReference type="Proteomes" id="UP000192366">
    <property type="component" value="Unassembled WGS sequence"/>
</dbReference>
<evidence type="ECO:0000313" key="2">
    <source>
        <dbReference type="Proteomes" id="UP000192366"/>
    </source>
</evidence>
<evidence type="ECO:0000313" key="1">
    <source>
        <dbReference type="EMBL" id="ORA03545.1"/>
    </source>
</evidence>
<proteinExistence type="predicted"/>
<dbReference type="EMBL" id="MVHJ01000015">
    <property type="protein sequence ID" value="ORA03545.1"/>
    <property type="molecule type" value="Genomic_DNA"/>
</dbReference>
<sequence>MDLLPKVDISDNDVADVLARAVALSDLILDVLAGFDPLGVRRHLEFLEVPGSDAWEQKTRDERIGWWIWRVGALDTVAVAWPGALGALASRLPIQDLLGFASQTLILCAVAREYGVTDRRDTVRMLASVLCGREIPDPPLPDNDEPWPDNIVAKVWHLAGILNAIGGELGKRPHPRAVFRYVGMLPVVGAVAAYLGEYGALHRAAKAGQKWLTKASHPR</sequence>
<dbReference type="RefSeq" id="WP_083060290.1">
    <property type="nucleotide sequence ID" value="NZ_JACKVM010000008.1"/>
</dbReference>
<name>A0A1W9YU02_MYCBA</name>
<comment type="caution">
    <text evidence="1">The sequence shown here is derived from an EMBL/GenBank/DDBJ whole genome shotgun (WGS) entry which is preliminary data.</text>
</comment>
<dbReference type="AlphaFoldDB" id="A0A1W9YU02"/>
<dbReference type="STRING" id="564198.BST17_18150"/>
<gene>
    <name evidence="1" type="ORF">BST17_18150</name>
</gene>
<organism evidence="1 2">
    <name type="scientific">Mycolicibacterium bacteremicum</name>
    <name type="common">Mycobacterium bacteremicum</name>
    <dbReference type="NCBI Taxonomy" id="564198"/>
    <lineage>
        <taxon>Bacteria</taxon>
        <taxon>Bacillati</taxon>
        <taxon>Actinomycetota</taxon>
        <taxon>Actinomycetes</taxon>
        <taxon>Mycobacteriales</taxon>
        <taxon>Mycobacteriaceae</taxon>
        <taxon>Mycolicibacterium</taxon>
    </lineage>
</organism>
<protein>
    <submittedName>
        <fullName evidence="1">Uncharacterized protein</fullName>
    </submittedName>
</protein>
<accession>A0A1W9YU02</accession>
<reference evidence="1 2" key="1">
    <citation type="submission" date="2017-02" db="EMBL/GenBank/DDBJ databases">
        <title>The new phylogeny of genus Mycobacterium.</title>
        <authorList>
            <person name="Tortoli E."/>
            <person name="Trovato A."/>
            <person name="Cirillo D.M."/>
        </authorList>
    </citation>
    <scope>NUCLEOTIDE SEQUENCE [LARGE SCALE GENOMIC DNA]</scope>
    <source>
        <strain evidence="1 2">DSM 45578</strain>
    </source>
</reference>